<comment type="similarity">
    <text evidence="2">Belongs to the UTP25 family.</text>
</comment>
<evidence type="ECO:0000256" key="3">
    <source>
        <dbReference type="ARBA" id="ARBA00023242"/>
    </source>
</evidence>
<dbReference type="Pfam" id="PF22916">
    <property type="entry name" value="UTP25_NTPase-like"/>
    <property type="match status" value="1"/>
</dbReference>
<feature type="domain" description="UTP25 NTP hydrolase-like" evidence="5">
    <location>
        <begin position="91"/>
        <end position="316"/>
    </location>
</feature>
<protein>
    <submittedName>
        <fullName evidence="6">Uncharacterized protein</fullName>
    </submittedName>
</protein>
<evidence type="ECO:0000256" key="2">
    <source>
        <dbReference type="ARBA" id="ARBA00009223"/>
    </source>
</evidence>
<dbReference type="InterPro" id="IPR053939">
    <property type="entry name" value="UTP25_C"/>
</dbReference>
<gene>
    <name evidence="6" type="ORF">SteCoe_27037</name>
</gene>
<dbReference type="InterPro" id="IPR010678">
    <property type="entry name" value="UTP25"/>
</dbReference>
<keyword evidence="7" id="KW-1185">Reference proteome</keyword>
<dbReference type="PANTHER" id="PTHR12933">
    <property type="entry name" value="ORF PROTEIN-RELATED"/>
    <property type="match status" value="1"/>
</dbReference>
<accession>A0A1R2BBJ3</accession>
<organism evidence="6 7">
    <name type="scientific">Stentor coeruleus</name>
    <dbReference type="NCBI Taxonomy" id="5963"/>
    <lineage>
        <taxon>Eukaryota</taxon>
        <taxon>Sar</taxon>
        <taxon>Alveolata</taxon>
        <taxon>Ciliophora</taxon>
        <taxon>Postciliodesmatophora</taxon>
        <taxon>Heterotrichea</taxon>
        <taxon>Heterotrichida</taxon>
        <taxon>Stentoridae</taxon>
        <taxon>Stentor</taxon>
    </lineage>
</organism>
<dbReference type="Gene3D" id="3.40.50.300">
    <property type="entry name" value="P-loop containing nucleotide triphosphate hydrolases"/>
    <property type="match status" value="1"/>
</dbReference>
<proteinExistence type="inferred from homology"/>
<feature type="domain" description="UTP25 C-terminal" evidence="4">
    <location>
        <begin position="337"/>
        <end position="499"/>
    </location>
</feature>
<dbReference type="Pfam" id="PF06862">
    <property type="entry name" value="Utp25_C"/>
    <property type="match status" value="1"/>
</dbReference>
<comment type="caution">
    <text evidence="6">The sequence shown here is derived from an EMBL/GenBank/DDBJ whole genome shotgun (WGS) entry which is preliminary data.</text>
</comment>
<sequence length="845" mass="96658">MKRGPSKCDEILGPRQKFQDLDFLTGIDRFHYFFTTSTYDPKKKLTFRLEPFIEASATGCNEFYSATLHRRMAGIEASPILNIMSNYIDFLLLNSNKNFETKNFVYSHIMNHVYKYKTMVKDNTEANPTVKDQAFTSAIAVILVPTLGHAKHCIEFMVNQHCKGNWKKVGKFSRKKYKEIFEDEPDLDSDAVKLGITLGDKDMHLFSNFKKCDIILATPMSLKQGLEKSENQNDTGILCSIQISVVLDCHMLLMQNWDHIEDIFKNMNLIPDRDSVTTDLNRIRDEYLDGKSSNFRQLIIQTEFLSPIIMSLFNRNPNPRGKGKTIEHYTATTFPCLQKFRKFQTSNTSEINEKRYEYFCQYWLRIKEEIPTKSVIFVQSYFEYIRLKSFLEENDPGISCLCEYTSKPDRQRSIAQWSQNTSKALCITERLTYFRPLKLREISNVFFYSLPEFKENYESLVRVSEESTSIFCKYDAFALQRIVGDIKAEKMISSNSEIFIYKNMIFLALIHLTNSECVKIECQDTYDPAFRCVEIAETIKVASCPAGMYCPSYSSIATYNQKLSFVDTYCEPLPYSPPVDLCTNSSYDKTQLPGDQCCNNNNCLSEICNNLVCDGLVKGSSCNDSSICAPGLYCGPSNICITSLKKGSKCISDLECQIGYGCNKGYCIELWSLSLTYGVDDAKFCESNYEFEGYCDMIQIYLNGTKIISEPFTCKLVDTCVYHSAAFRKSYDEEPCLCSGDPNSKQGYCGLYINHVEGMFENMFKDMKYSYSKCSGAKSHSSDPFELWQCGSISSTMYEKYIKTTRRNQNWNLYQSGVLDGCAETITLFTAGSVLLGVLTGWIAF</sequence>
<dbReference type="AlphaFoldDB" id="A0A1R2BBJ3"/>
<evidence type="ECO:0000259" key="5">
    <source>
        <dbReference type="Pfam" id="PF22916"/>
    </source>
</evidence>
<evidence type="ECO:0000259" key="4">
    <source>
        <dbReference type="Pfam" id="PF06862"/>
    </source>
</evidence>
<keyword evidence="3" id="KW-0539">Nucleus</keyword>
<dbReference type="GO" id="GO:0034511">
    <property type="term" value="F:U3 snoRNA binding"/>
    <property type="evidence" value="ECO:0007669"/>
    <property type="project" value="InterPro"/>
</dbReference>
<dbReference type="PANTHER" id="PTHR12933:SF0">
    <property type="entry name" value="U3 SMALL NUCLEOLAR RNA-ASSOCIATED PROTEIN 25 HOMOLOG"/>
    <property type="match status" value="1"/>
</dbReference>
<dbReference type="OrthoDB" id="10264378at2759"/>
<evidence type="ECO:0000313" key="6">
    <source>
        <dbReference type="EMBL" id="OMJ74117.1"/>
    </source>
</evidence>
<comment type="subcellular location">
    <subcellularLocation>
        <location evidence="1">Nucleus</location>
        <location evidence="1">Nucleolus</location>
    </subcellularLocation>
</comment>
<reference evidence="6 7" key="1">
    <citation type="submission" date="2016-11" db="EMBL/GenBank/DDBJ databases">
        <title>The macronuclear genome of Stentor coeruleus: a giant cell with tiny introns.</title>
        <authorList>
            <person name="Slabodnick M."/>
            <person name="Ruby J.G."/>
            <person name="Reiff S.B."/>
            <person name="Swart E.C."/>
            <person name="Gosai S."/>
            <person name="Prabakaran S."/>
            <person name="Witkowska E."/>
            <person name="Larue G.E."/>
            <person name="Fisher S."/>
            <person name="Freeman R.M."/>
            <person name="Gunawardena J."/>
            <person name="Chu W."/>
            <person name="Stover N.A."/>
            <person name="Gregory B.D."/>
            <person name="Nowacki M."/>
            <person name="Derisi J."/>
            <person name="Roy S.W."/>
            <person name="Marshall W.F."/>
            <person name="Sood P."/>
        </authorList>
    </citation>
    <scope>NUCLEOTIDE SEQUENCE [LARGE SCALE GENOMIC DNA]</scope>
    <source>
        <strain evidence="6">WM001</strain>
    </source>
</reference>
<dbReference type="EMBL" id="MPUH01000773">
    <property type="protein sequence ID" value="OMJ74117.1"/>
    <property type="molecule type" value="Genomic_DNA"/>
</dbReference>
<dbReference type="GO" id="GO:0032040">
    <property type="term" value="C:small-subunit processome"/>
    <property type="evidence" value="ECO:0007669"/>
    <property type="project" value="TreeGrafter"/>
</dbReference>
<evidence type="ECO:0000256" key="1">
    <source>
        <dbReference type="ARBA" id="ARBA00004604"/>
    </source>
</evidence>
<dbReference type="GO" id="GO:0019843">
    <property type="term" value="F:rRNA binding"/>
    <property type="evidence" value="ECO:0007669"/>
    <property type="project" value="TreeGrafter"/>
</dbReference>
<dbReference type="InterPro" id="IPR053940">
    <property type="entry name" value="UTP25_NTPase-like"/>
</dbReference>
<name>A0A1R2BBJ3_9CILI</name>
<evidence type="ECO:0000313" key="7">
    <source>
        <dbReference type="Proteomes" id="UP000187209"/>
    </source>
</evidence>
<dbReference type="Proteomes" id="UP000187209">
    <property type="component" value="Unassembled WGS sequence"/>
</dbReference>
<dbReference type="InterPro" id="IPR027417">
    <property type="entry name" value="P-loop_NTPase"/>
</dbReference>
<dbReference type="GO" id="GO:0000462">
    <property type="term" value="P:maturation of SSU-rRNA from tricistronic rRNA transcript (SSU-rRNA, 5.8S rRNA, LSU-rRNA)"/>
    <property type="evidence" value="ECO:0007669"/>
    <property type="project" value="TreeGrafter"/>
</dbReference>